<evidence type="ECO:0000313" key="1">
    <source>
        <dbReference type="EMBL" id="CAG8545255.1"/>
    </source>
</evidence>
<evidence type="ECO:0000313" key="2">
    <source>
        <dbReference type="Proteomes" id="UP000789920"/>
    </source>
</evidence>
<organism evidence="1 2">
    <name type="scientific">Racocetra persica</name>
    <dbReference type="NCBI Taxonomy" id="160502"/>
    <lineage>
        <taxon>Eukaryota</taxon>
        <taxon>Fungi</taxon>
        <taxon>Fungi incertae sedis</taxon>
        <taxon>Mucoromycota</taxon>
        <taxon>Glomeromycotina</taxon>
        <taxon>Glomeromycetes</taxon>
        <taxon>Diversisporales</taxon>
        <taxon>Gigasporaceae</taxon>
        <taxon>Racocetra</taxon>
    </lineage>
</organism>
<comment type="caution">
    <text evidence="1">The sequence shown here is derived from an EMBL/GenBank/DDBJ whole genome shotgun (WGS) entry which is preliminary data.</text>
</comment>
<dbReference type="Proteomes" id="UP000789920">
    <property type="component" value="Unassembled WGS sequence"/>
</dbReference>
<keyword evidence="2" id="KW-1185">Reference proteome</keyword>
<reference evidence="1" key="1">
    <citation type="submission" date="2021-06" db="EMBL/GenBank/DDBJ databases">
        <authorList>
            <person name="Kallberg Y."/>
            <person name="Tangrot J."/>
            <person name="Rosling A."/>
        </authorList>
    </citation>
    <scope>NUCLEOTIDE SEQUENCE</scope>
    <source>
        <strain evidence="1">MA461A</strain>
    </source>
</reference>
<protein>
    <submittedName>
        <fullName evidence="1">28676_t:CDS:1</fullName>
    </submittedName>
</protein>
<dbReference type="EMBL" id="CAJVQC010004794">
    <property type="protein sequence ID" value="CAG8545255.1"/>
    <property type="molecule type" value="Genomic_DNA"/>
</dbReference>
<sequence>MPPSPKTPPHEILSICKKYFIIGFFFLPWLWVINVVYMWPLIKREDI</sequence>
<proteinExistence type="predicted"/>
<name>A0ACA9LTK0_9GLOM</name>
<gene>
    <name evidence="1" type="ORF">RPERSI_LOCUS3722</name>
</gene>
<feature type="non-terminal residue" evidence="1">
    <location>
        <position position="47"/>
    </location>
</feature>
<accession>A0ACA9LTK0</accession>